<comment type="caution">
    <text evidence="2">The sequence shown here is derived from an EMBL/GenBank/DDBJ whole genome shotgun (WGS) entry which is preliminary data.</text>
</comment>
<proteinExistence type="predicted"/>
<evidence type="ECO:0000259" key="1">
    <source>
        <dbReference type="Pfam" id="PF09992"/>
    </source>
</evidence>
<dbReference type="AlphaFoldDB" id="A0A2S9J3K6"/>
<keyword evidence="3" id="KW-1185">Reference proteome</keyword>
<evidence type="ECO:0000313" key="2">
    <source>
        <dbReference type="EMBL" id="PRD47376.1"/>
    </source>
</evidence>
<evidence type="ECO:0000313" key="3">
    <source>
        <dbReference type="Proteomes" id="UP000239711"/>
    </source>
</evidence>
<sequence>MNKTKNIWWMTLVISLVFLQYSCDKKEYHFEYKAEPKTETGKKLVDGTDLFAQIFTDTMYTVTDGVVASEIEYLSQKGLAMKIFVVDVDLSHPNVDIVASSPNNANAFAMQRMTEQAIHADNEVARVWAGINGDFYNMDNGTPRGVFYKQGVALRTTFDSGERSFFAIGHDGNAFVATRDEYPSIAATGVIKEAVGGSVTLVRDGAVLTHMDTTVEPRTCIGVSADGQKVLILAVDGRNFWYSNGMLFEELGHCLKALGAENGINLDGGGSTTFFIRNTPDFSADRFEIRNWPTDNGGQERSVANGLLITSE</sequence>
<accession>A0A2S9J3K6</accession>
<feature type="domain" description="Phosphodiester glycosidase" evidence="1">
    <location>
        <begin position="128"/>
        <end position="310"/>
    </location>
</feature>
<dbReference type="RefSeq" id="WP_105717089.1">
    <property type="nucleotide sequence ID" value="NZ_PVBQ01000007.1"/>
</dbReference>
<dbReference type="InterPro" id="IPR018711">
    <property type="entry name" value="NAGPA"/>
</dbReference>
<dbReference type="PANTHER" id="PTHR40446">
    <property type="entry name" value="N-ACETYLGLUCOSAMINE-1-PHOSPHODIESTER ALPHA-N-ACETYLGLUCOSAMINIDASE"/>
    <property type="match status" value="1"/>
</dbReference>
<organism evidence="2 3">
    <name type="scientific">Sphingobacterium haloxyli</name>
    <dbReference type="NCBI Taxonomy" id="2100533"/>
    <lineage>
        <taxon>Bacteria</taxon>
        <taxon>Pseudomonadati</taxon>
        <taxon>Bacteroidota</taxon>
        <taxon>Sphingobacteriia</taxon>
        <taxon>Sphingobacteriales</taxon>
        <taxon>Sphingobacteriaceae</taxon>
        <taxon>Sphingobacterium</taxon>
    </lineage>
</organism>
<name>A0A2S9J3K6_9SPHI</name>
<reference evidence="2 3" key="1">
    <citation type="submission" date="2018-02" db="EMBL/GenBank/DDBJ databases">
        <title>The draft genome of Sphingobacterium sp. 5JN-11.</title>
        <authorList>
            <person name="Liu L."/>
            <person name="Li L."/>
            <person name="Liang L."/>
            <person name="Zhang X."/>
            <person name="Wang T."/>
        </authorList>
    </citation>
    <scope>NUCLEOTIDE SEQUENCE [LARGE SCALE GENOMIC DNA]</scope>
    <source>
        <strain evidence="2 3">5JN-11</strain>
    </source>
</reference>
<dbReference type="Proteomes" id="UP000239711">
    <property type="component" value="Unassembled WGS sequence"/>
</dbReference>
<gene>
    <name evidence="2" type="ORF">C5745_11220</name>
</gene>
<dbReference type="Pfam" id="PF09992">
    <property type="entry name" value="NAGPA"/>
    <property type="match status" value="1"/>
</dbReference>
<protein>
    <submittedName>
        <fullName evidence="2">Exopolysaccharide biosynthesis protein</fullName>
    </submittedName>
</protein>
<dbReference type="PANTHER" id="PTHR40446:SF2">
    <property type="entry name" value="N-ACETYLGLUCOSAMINE-1-PHOSPHODIESTER ALPHA-N-ACETYLGLUCOSAMINIDASE"/>
    <property type="match status" value="1"/>
</dbReference>
<dbReference type="EMBL" id="PVBQ01000007">
    <property type="protein sequence ID" value="PRD47376.1"/>
    <property type="molecule type" value="Genomic_DNA"/>
</dbReference>
<dbReference type="OrthoDB" id="9809781at2"/>